<dbReference type="EMBL" id="OU898284">
    <property type="protein sequence ID" value="CAG9840394.1"/>
    <property type="molecule type" value="Genomic_DNA"/>
</dbReference>
<dbReference type="CDD" id="cd02248">
    <property type="entry name" value="Peptidase_C1A"/>
    <property type="match status" value="1"/>
</dbReference>
<dbReference type="SMART" id="SM00645">
    <property type="entry name" value="Pept_C1"/>
    <property type="match status" value="1"/>
</dbReference>
<dbReference type="FunFam" id="3.90.70.10:FF:000332">
    <property type="entry name" value="Cathepsin L1"/>
    <property type="match status" value="1"/>
</dbReference>
<dbReference type="InterPro" id="IPR000169">
    <property type="entry name" value="Pept_cys_AS"/>
</dbReference>
<reference evidence="10" key="1">
    <citation type="submission" date="2022-01" db="EMBL/GenBank/DDBJ databases">
        <authorList>
            <person name="King R."/>
        </authorList>
    </citation>
    <scope>NUCLEOTIDE SEQUENCE</scope>
</reference>
<dbReference type="SMART" id="SM00848">
    <property type="entry name" value="Inhibitor_I29"/>
    <property type="match status" value="1"/>
</dbReference>
<gene>
    <name evidence="10" type="ORF">DIABBA_LOCUS13038</name>
</gene>
<keyword evidence="4" id="KW-0788">Thiol protease</keyword>
<dbReference type="InterPro" id="IPR038765">
    <property type="entry name" value="Papain-like_cys_pep_sf"/>
</dbReference>
<name>A0A9N9T7K8_DIABA</name>
<dbReference type="AlphaFoldDB" id="A0A9N9T7K8"/>
<keyword evidence="7" id="KW-0732">Signal</keyword>
<dbReference type="InterPro" id="IPR039417">
    <property type="entry name" value="Peptidase_C1A_papain-like"/>
</dbReference>
<sequence length="316" mass="35320">MKVIFATTCLIVIITAEVTDYEQWISFKARHSKQYKITEDKLRFQIFQDNLREIEEHNAMYTKGEVGWFKGVTPFADWTKEEFEALLTRQAASRPKLNESLGVYIADPNVNLPASVDWRNEGAVLPVREQGFCGSCWAFSTVGALEGQAAIHKKQKIPLSTQNLIDCSDNDGCGGGDQVRAFQYVQTDGISSEADYPYIEDDDQMCQKNVKKSITSLSGYKHLNPTEEDLISAIATVGPISVSAISNMWSLYAGGIYDNRDCGTRLNHALVAVGYAEEYILLKNSWGTDWGEDGYIKVARGHNVCQINKDNSYPIL</sequence>
<evidence type="ECO:0000256" key="2">
    <source>
        <dbReference type="ARBA" id="ARBA00022670"/>
    </source>
</evidence>
<dbReference type="InterPro" id="IPR013201">
    <property type="entry name" value="Prot_inhib_I29"/>
</dbReference>
<evidence type="ECO:0000256" key="1">
    <source>
        <dbReference type="ARBA" id="ARBA00008455"/>
    </source>
</evidence>
<dbReference type="PROSITE" id="PS00139">
    <property type="entry name" value="THIOL_PROTEASE_CYS"/>
    <property type="match status" value="1"/>
</dbReference>
<dbReference type="Gene3D" id="3.90.70.10">
    <property type="entry name" value="Cysteine proteinases"/>
    <property type="match status" value="1"/>
</dbReference>
<keyword evidence="2" id="KW-0645">Protease</keyword>
<evidence type="ECO:0000256" key="4">
    <source>
        <dbReference type="ARBA" id="ARBA00022807"/>
    </source>
</evidence>
<dbReference type="SUPFAM" id="SSF54001">
    <property type="entry name" value="Cysteine proteinases"/>
    <property type="match status" value="1"/>
</dbReference>
<dbReference type="PROSITE" id="PS00639">
    <property type="entry name" value="THIOL_PROTEASE_HIS"/>
    <property type="match status" value="1"/>
</dbReference>
<comment type="similarity">
    <text evidence="1">Belongs to the peptidase C1 family.</text>
</comment>
<accession>A0A9N9T7K8</accession>
<keyword evidence="11" id="KW-1185">Reference proteome</keyword>
<evidence type="ECO:0000313" key="10">
    <source>
        <dbReference type="EMBL" id="CAG9840394.1"/>
    </source>
</evidence>
<evidence type="ECO:0000259" key="8">
    <source>
        <dbReference type="SMART" id="SM00645"/>
    </source>
</evidence>
<dbReference type="OrthoDB" id="498368at2759"/>
<feature type="signal peptide" evidence="7">
    <location>
        <begin position="1"/>
        <end position="16"/>
    </location>
</feature>
<dbReference type="GO" id="GO:0008234">
    <property type="term" value="F:cysteine-type peptidase activity"/>
    <property type="evidence" value="ECO:0007669"/>
    <property type="project" value="UniProtKB-KW"/>
</dbReference>
<dbReference type="PROSITE" id="PS00640">
    <property type="entry name" value="THIOL_PROTEASE_ASN"/>
    <property type="match status" value="1"/>
</dbReference>
<evidence type="ECO:0000256" key="6">
    <source>
        <dbReference type="ARBA" id="ARBA00023157"/>
    </source>
</evidence>
<dbReference type="PRINTS" id="PR00705">
    <property type="entry name" value="PAPAIN"/>
</dbReference>
<evidence type="ECO:0000256" key="3">
    <source>
        <dbReference type="ARBA" id="ARBA00022801"/>
    </source>
</evidence>
<keyword evidence="3" id="KW-0378">Hydrolase</keyword>
<protein>
    <submittedName>
        <fullName evidence="10">Uncharacterized protein</fullName>
    </submittedName>
</protein>
<dbReference type="GO" id="GO:0006508">
    <property type="term" value="P:proteolysis"/>
    <property type="evidence" value="ECO:0007669"/>
    <property type="project" value="UniProtKB-KW"/>
</dbReference>
<keyword evidence="6" id="KW-1015">Disulfide bond</keyword>
<organism evidence="10 11">
    <name type="scientific">Diabrotica balteata</name>
    <name type="common">Banded cucumber beetle</name>
    <dbReference type="NCBI Taxonomy" id="107213"/>
    <lineage>
        <taxon>Eukaryota</taxon>
        <taxon>Metazoa</taxon>
        <taxon>Ecdysozoa</taxon>
        <taxon>Arthropoda</taxon>
        <taxon>Hexapoda</taxon>
        <taxon>Insecta</taxon>
        <taxon>Pterygota</taxon>
        <taxon>Neoptera</taxon>
        <taxon>Endopterygota</taxon>
        <taxon>Coleoptera</taxon>
        <taxon>Polyphaga</taxon>
        <taxon>Cucujiformia</taxon>
        <taxon>Chrysomeloidea</taxon>
        <taxon>Chrysomelidae</taxon>
        <taxon>Galerucinae</taxon>
        <taxon>Diabroticina</taxon>
        <taxon>Diabroticites</taxon>
        <taxon>Diabrotica</taxon>
    </lineage>
</organism>
<dbReference type="InterPro" id="IPR025660">
    <property type="entry name" value="Pept_his_AS"/>
</dbReference>
<evidence type="ECO:0000313" key="11">
    <source>
        <dbReference type="Proteomes" id="UP001153709"/>
    </source>
</evidence>
<proteinExistence type="inferred from homology"/>
<dbReference type="InterPro" id="IPR013128">
    <property type="entry name" value="Peptidase_C1A"/>
</dbReference>
<feature type="domain" description="Cathepsin propeptide inhibitor" evidence="9">
    <location>
        <begin position="24"/>
        <end position="83"/>
    </location>
</feature>
<keyword evidence="5" id="KW-0865">Zymogen</keyword>
<dbReference type="InterPro" id="IPR025661">
    <property type="entry name" value="Pept_asp_AS"/>
</dbReference>
<feature type="chain" id="PRO_5040268018" evidence="7">
    <location>
        <begin position="17"/>
        <end position="316"/>
    </location>
</feature>
<dbReference type="PANTHER" id="PTHR12411">
    <property type="entry name" value="CYSTEINE PROTEASE FAMILY C1-RELATED"/>
    <property type="match status" value="1"/>
</dbReference>
<dbReference type="Pfam" id="PF08246">
    <property type="entry name" value="Inhibitor_I29"/>
    <property type="match status" value="1"/>
</dbReference>
<evidence type="ECO:0000256" key="5">
    <source>
        <dbReference type="ARBA" id="ARBA00023145"/>
    </source>
</evidence>
<dbReference type="Proteomes" id="UP001153709">
    <property type="component" value="Chromosome 9"/>
</dbReference>
<evidence type="ECO:0000256" key="7">
    <source>
        <dbReference type="SAM" id="SignalP"/>
    </source>
</evidence>
<dbReference type="InterPro" id="IPR000668">
    <property type="entry name" value="Peptidase_C1A_C"/>
</dbReference>
<evidence type="ECO:0000259" key="9">
    <source>
        <dbReference type="SMART" id="SM00848"/>
    </source>
</evidence>
<dbReference type="Pfam" id="PF00112">
    <property type="entry name" value="Peptidase_C1"/>
    <property type="match status" value="1"/>
</dbReference>
<feature type="domain" description="Peptidase C1A papain C-terminal" evidence="8">
    <location>
        <begin position="112"/>
        <end position="315"/>
    </location>
</feature>